<comment type="caution">
    <text evidence="1">The sequence shown here is derived from an EMBL/GenBank/DDBJ whole genome shotgun (WGS) entry which is preliminary data.</text>
</comment>
<dbReference type="AlphaFoldDB" id="A0A916XFR5"/>
<organism evidence="1 2">
    <name type="scientific">Pedobacter quisquiliarum</name>
    <dbReference type="NCBI Taxonomy" id="1834438"/>
    <lineage>
        <taxon>Bacteria</taxon>
        <taxon>Pseudomonadati</taxon>
        <taxon>Bacteroidota</taxon>
        <taxon>Sphingobacteriia</taxon>
        <taxon>Sphingobacteriales</taxon>
        <taxon>Sphingobacteriaceae</taxon>
        <taxon>Pedobacter</taxon>
    </lineage>
</organism>
<proteinExistence type="predicted"/>
<evidence type="ECO:0000313" key="1">
    <source>
        <dbReference type="EMBL" id="GGC68633.1"/>
    </source>
</evidence>
<protein>
    <submittedName>
        <fullName evidence="1">Uncharacterized protein</fullName>
    </submittedName>
</protein>
<evidence type="ECO:0000313" key="2">
    <source>
        <dbReference type="Proteomes" id="UP000651668"/>
    </source>
</evidence>
<reference evidence="1" key="2">
    <citation type="submission" date="2020-09" db="EMBL/GenBank/DDBJ databases">
        <authorList>
            <person name="Sun Q."/>
            <person name="Zhou Y."/>
        </authorList>
    </citation>
    <scope>NUCLEOTIDE SEQUENCE</scope>
    <source>
        <strain evidence="1">CGMCC 1.15343</strain>
    </source>
</reference>
<sequence length="124" mass="14132">MQTIASESERGSHILTENAFEGDSSNYSLKVIRKDMKVTHLIFSIVNQVNLPDDGMIFLHDQNDKPINGVILGNHGQATMLIWDERVKYIEVYYIGSYKVVIPIEKVKNKMVEIKVQLFPAPIN</sequence>
<accession>A0A916XFR5</accession>
<name>A0A916XFR5_9SPHI</name>
<gene>
    <name evidence="1" type="ORF">GCM10011387_22580</name>
</gene>
<dbReference type="RefSeq" id="WP_188627011.1">
    <property type="nucleotide sequence ID" value="NZ_BMIL01000007.1"/>
</dbReference>
<dbReference type="Proteomes" id="UP000651668">
    <property type="component" value="Unassembled WGS sequence"/>
</dbReference>
<dbReference type="EMBL" id="BMIL01000007">
    <property type="protein sequence ID" value="GGC68633.1"/>
    <property type="molecule type" value="Genomic_DNA"/>
</dbReference>
<keyword evidence="2" id="KW-1185">Reference proteome</keyword>
<reference evidence="1" key="1">
    <citation type="journal article" date="2014" name="Int. J. Syst. Evol. Microbiol.">
        <title>Complete genome sequence of Corynebacterium casei LMG S-19264T (=DSM 44701T), isolated from a smear-ripened cheese.</title>
        <authorList>
            <consortium name="US DOE Joint Genome Institute (JGI-PGF)"/>
            <person name="Walter F."/>
            <person name="Albersmeier A."/>
            <person name="Kalinowski J."/>
            <person name="Ruckert C."/>
        </authorList>
    </citation>
    <scope>NUCLEOTIDE SEQUENCE</scope>
    <source>
        <strain evidence="1">CGMCC 1.15343</strain>
    </source>
</reference>